<keyword evidence="1" id="KW-1133">Transmembrane helix</keyword>
<evidence type="ECO:0000313" key="2">
    <source>
        <dbReference type="EMBL" id="CAD5919750.1"/>
    </source>
</evidence>
<keyword evidence="1" id="KW-0472">Membrane</keyword>
<protein>
    <submittedName>
        <fullName evidence="2">Uncharacterized protein</fullName>
    </submittedName>
</protein>
<dbReference type="EMBL" id="LR882967">
    <property type="protein sequence ID" value="CAD5919750.1"/>
    <property type="molecule type" value="Genomic_DNA"/>
</dbReference>
<dbReference type="AlphaFoldDB" id="A0A9W4CI92"/>
<organism evidence="2 3">
    <name type="scientific">Planktothrix pseudagardhii</name>
    <dbReference type="NCBI Taxonomy" id="132604"/>
    <lineage>
        <taxon>Bacteria</taxon>
        <taxon>Bacillati</taxon>
        <taxon>Cyanobacteriota</taxon>
        <taxon>Cyanophyceae</taxon>
        <taxon>Oscillatoriophycideae</taxon>
        <taxon>Oscillatoriales</taxon>
        <taxon>Microcoleaceae</taxon>
        <taxon>Planktothrix</taxon>
    </lineage>
</organism>
<reference evidence="2" key="1">
    <citation type="submission" date="2020-09" db="EMBL/GenBank/DDBJ databases">
        <authorList>
            <person name="Blom J."/>
        </authorList>
    </citation>
    <scope>NUCLEOTIDE SEQUENCE</scope>
    <source>
        <strain evidence="2">No.713</strain>
    </source>
</reference>
<gene>
    <name evidence="2" type="ORF">NO713_00583</name>
</gene>
<keyword evidence="3" id="KW-1185">Reference proteome</keyword>
<name>A0A9W4CI92_9CYAN</name>
<dbReference type="KEGG" id="ppsu:NO713_00583"/>
<evidence type="ECO:0000313" key="3">
    <source>
        <dbReference type="Proteomes" id="UP001153719"/>
    </source>
</evidence>
<proteinExistence type="predicted"/>
<dbReference type="RefSeq" id="WP_254172954.1">
    <property type="nucleotide sequence ID" value="NZ_LR882967.1"/>
</dbReference>
<evidence type="ECO:0000256" key="1">
    <source>
        <dbReference type="SAM" id="Phobius"/>
    </source>
</evidence>
<sequence length="115" mass="13105">MDPITWAIIIGSFLGGAAIGYFWDEIKAWASKVLGYILDGINYLIEVTSDAVVYLVKQGTRVYKRIEVYVRNIRTGGTRLEYRQEEISPYDLPDDINAELNRKMNNKLEIARGST</sequence>
<accession>A0A9W4CI92</accession>
<keyword evidence="1" id="KW-0812">Transmembrane</keyword>
<feature type="transmembrane region" description="Helical" evidence="1">
    <location>
        <begin position="6"/>
        <end position="23"/>
    </location>
</feature>
<dbReference type="Proteomes" id="UP001153719">
    <property type="component" value="Chromosome"/>
</dbReference>